<dbReference type="OrthoDB" id="6198757at2"/>
<accession>Q2SJU0</accession>
<reference evidence="1 2" key="1">
    <citation type="journal article" date="2005" name="Nucleic Acids Res.">
        <title>Genomic blueprint of Hahella chejuensis, a marine microbe producing an algicidal agent.</title>
        <authorList>
            <person name="Jeong H."/>
            <person name="Yim J.H."/>
            <person name="Lee C."/>
            <person name="Choi S.-H."/>
            <person name="Park Y.K."/>
            <person name="Yoon S.H."/>
            <person name="Hur C.-G."/>
            <person name="Kang H.-Y."/>
            <person name="Kim D."/>
            <person name="Lee H.H."/>
            <person name="Park K.H."/>
            <person name="Park S.-H."/>
            <person name="Park H.-S."/>
            <person name="Lee H.K."/>
            <person name="Oh T.K."/>
            <person name="Kim J.F."/>
        </authorList>
    </citation>
    <scope>NUCLEOTIDE SEQUENCE [LARGE SCALE GENOMIC DNA]</scope>
    <source>
        <strain evidence="1 2">KCTC 2396</strain>
    </source>
</reference>
<protein>
    <submittedName>
        <fullName evidence="1">Uncharacterized protein</fullName>
    </submittedName>
</protein>
<dbReference type="Proteomes" id="UP000000238">
    <property type="component" value="Chromosome"/>
</dbReference>
<gene>
    <name evidence="1" type="ordered locus">HCH_02258</name>
</gene>
<dbReference type="RefSeq" id="WP_011396153.1">
    <property type="nucleotide sequence ID" value="NC_007645.1"/>
</dbReference>
<evidence type="ECO:0000313" key="1">
    <source>
        <dbReference type="EMBL" id="ABC29084.1"/>
    </source>
</evidence>
<dbReference type="KEGG" id="hch:HCH_02258"/>
<dbReference type="EMBL" id="CP000155">
    <property type="protein sequence ID" value="ABC29084.1"/>
    <property type="molecule type" value="Genomic_DNA"/>
</dbReference>
<proteinExistence type="predicted"/>
<dbReference type="AlphaFoldDB" id="Q2SJU0"/>
<keyword evidence="2" id="KW-1185">Reference proteome</keyword>
<sequence>MINFRDQDQKKVFIHFAKVLNDDLALAVAEHEREIATKEEAERFAKLYWRMVDLSVIADRNKQEIDGVLGMQAIMEDLINIMGGYLERNGFAEQWEAEDGD</sequence>
<name>Q2SJU0_HAHCH</name>
<dbReference type="HOGENOM" id="CLU_168187_0_0_6"/>
<organism evidence="1 2">
    <name type="scientific">Hahella chejuensis (strain KCTC 2396)</name>
    <dbReference type="NCBI Taxonomy" id="349521"/>
    <lineage>
        <taxon>Bacteria</taxon>
        <taxon>Pseudomonadati</taxon>
        <taxon>Pseudomonadota</taxon>
        <taxon>Gammaproteobacteria</taxon>
        <taxon>Oceanospirillales</taxon>
        <taxon>Hahellaceae</taxon>
        <taxon>Hahella</taxon>
    </lineage>
</organism>
<evidence type="ECO:0000313" key="2">
    <source>
        <dbReference type="Proteomes" id="UP000000238"/>
    </source>
</evidence>